<dbReference type="Pfam" id="PF00005">
    <property type="entry name" value="ABC_tran"/>
    <property type="match status" value="1"/>
</dbReference>
<dbReference type="EMBL" id="LAZR01005821">
    <property type="protein sequence ID" value="KKM96886.1"/>
    <property type="molecule type" value="Genomic_DNA"/>
</dbReference>
<keyword evidence="2" id="KW-0812">Transmembrane</keyword>
<feature type="domain" description="ABC transporter" evidence="7">
    <location>
        <begin position="84"/>
        <end position="318"/>
    </location>
</feature>
<dbReference type="InterPro" id="IPR003593">
    <property type="entry name" value="AAA+_ATPase"/>
</dbReference>
<dbReference type="PANTHER" id="PTHR43394:SF1">
    <property type="entry name" value="ATP-BINDING CASSETTE SUB-FAMILY B MEMBER 10, MITOCHONDRIAL"/>
    <property type="match status" value="1"/>
</dbReference>
<dbReference type="InterPro" id="IPR039421">
    <property type="entry name" value="Type_1_exporter"/>
</dbReference>
<dbReference type="AlphaFoldDB" id="A0A0F9MC19"/>
<dbReference type="GO" id="GO:0016887">
    <property type="term" value="F:ATP hydrolysis activity"/>
    <property type="evidence" value="ECO:0007669"/>
    <property type="project" value="InterPro"/>
</dbReference>
<evidence type="ECO:0000256" key="4">
    <source>
        <dbReference type="ARBA" id="ARBA00022840"/>
    </source>
</evidence>
<gene>
    <name evidence="9" type="ORF">LCGC14_1173570</name>
</gene>
<dbReference type="SUPFAM" id="SSF90123">
    <property type="entry name" value="ABC transporter transmembrane region"/>
    <property type="match status" value="1"/>
</dbReference>
<evidence type="ECO:0000256" key="5">
    <source>
        <dbReference type="ARBA" id="ARBA00022989"/>
    </source>
</evidence>
<evidence type="ECO:0000256" key="2">
    <source>
        <dbReference type="ARBA" id="ARBA00022692"/>
    </source>
</evidence>
<keyword evidence="3" id="KW-0547">Nucleotide-binding</keyword>
<keyword evidence="6" id="KW-0472">Membrane</keyword>
<dbReference type="GO" id="GO:0016020">
    <property type="term" value="C:membrane"/>
    <property type="evidence" value="ECO:0007669"/>
    <property type="project" value="UniProtKB-SubCell"/>
</dbReference>
<dbReference type="Gene3D" id="3.40.50.300">
    <property type="entry name" value="P-loop containing nucleotide triphosphate hydrolases"/>
    <property type="match status" value="1"/>
</dbReference>
<comment type="subcellular location">
    <subcellularLocation>
        <location evidence="1">Membrane</location>
        <topology evidence="1">Multi-pass membrane protein</topology>
    </subcellularLocation>
</comment>
<evidence type="ECO:0000259" key="8">
    <source>
        <dbReference type="PROSITE" id="PS50929"/>
    </source>
</evidence>
<accession>A0A0F9MC19</accession>
<feature type="domain" description="ABC transmembrane type-1" evidence="8">
    <location>
        <begin position="1"/>
        <end position="51"/>
    </location>
</feature>
<reference evidence="9" key="1">
    <citation type="journal article" date="2015" name="Nature">
        <title>Complex archaea that bridge the gap between prokaryotes and eukaryotes.</title>
        <authorList>
            <person name="Spang A."/>
            <person name="Saw J.H."/>
            <person name="Jorgensen S.L."/>
            <person name="Zaremba-Niedzwiedzka K."/>
            <person name="Martijn J."/>
            <person name="Lind A.E."/>
            <person name="van Eijk R."/>
            <person name="Schleper C."/>
            <person name="Guy L."/>
            <person name="Ettema T.J."/>
        </authorList>
    </citation>
    <scope>NUCLEOTIDE SEQUENCE</scope>
</reference>
<comment type="caution">
    <text evidence="9">The sequence shown here is derived from an EMBL/GenBank/DDBJ whole genome shotgun (WGS) entry which is preliminary data.</text>
</comment>
<keyword evidence="4" id="KW-0067">ATP-binding</keyword>
<dbReference type="PROSITE" id="PS50893">
    <property type="entry name" value="ABC_TRANSPORTER_2"/>
    <property type="match status" value="1"/>
</dbReference>
<sequence>GAVLTLVVFYGGNSVIGNAISVGNLSLYIQGLSYLFFPLLTLASFWPAFQTGMAASERIFALIDTLPLVVQNDNVKPSKLLGEIEFKNLTFRYEESNEIFDNFNLKINPGESLAIVGHTGAGKSSLAKLIARFYEFQEGDILVDGISIRNYDLKEFRKQIGIIPQTPFLWADTVENNIKYGNRLATKEDINAALESTSGTDWINDLSKGIKTKTGERGSLISMGQRQLIVFARVLLENPSILILDEATASVDPFTETRIQDALQETIKGRTSIIIAHRLWTVRHVDRIVVLDHGEIVEEGNHDDLINKGGTYAELYNTYFRHQSLEYIEKMKELI</sequence>
<evidence type="ECO:0000313" key="9">
    <source>
        <dbReference type="EMBL" id="KKM96886.1"/>
    </source>
</evidence>
<proteinExistence type="predicted"/>
<dbReference type="SUPFAM" id="SSF52540">
    <property type="entry name" value="P-loop containing nucleoside triphosphate hydrolases"/>
    <property type="match status" value="1"/>
</dbReference>
<dbReference type="InterPro" id="IPR036640">
    <property type="entry name" value="ABC1_TM_sf"/>
</dbReference>
<dbReference type="PANTHER" id="PTHR43394">
    <property type="entry name" value="ATP-DEPENDENT PERMEASE MDL1, MITOCHONDRIAL"/>
    <property type="match status" value="1"/>
</dbReference>
<dbReference type="SMART" id="SM00382">
    <property type="entry name" value="AAA"/>
    <property type="match status" value="1"/>
</dbReference>
<dbReference type="PROSITE" id="PS50929">
    <property type="entry name" value="ABC_TM1F"/>
    <property type="match status" value="1"/>
</dbReference>
<dbReference type="GO" id="GO:0015421">
    <property type="term" value="F:ABC-type oligopeptide transporter activity"/>
    <property type="evidence" value="ECO:0007669"/>
    <property type="project" value="TreeGrafter"/>
</dbReference>
<evidence type="ECO:0000256" key="6">
    <source>
        <dbReference type="ARBA" id="ARBA00023136"/>
    </source>
</evidence>
<dbReference type="InterPro" id="IPR011527">
    <property type="entry name" value="ABC1_TM_dom"/>
</dbReference>
<evidence type="ECO:0000256" key="1">
    <source>
        <dbReference type="ARBA" id="ARBA00004141"/>
    </source>
</evidence>
<evidence type="ECO:0000259" key="7">
    <source>
        <dbReference type="PROSITE" id="PS50893"/>
    </source>
</evidence>
<dbReference type="Gene3D" id="1.20.1560.10">
    <property type="entry name" value="ABC transporter type 1, transmembrane domain"/>
    <property type="match status" value="1"/>
</dbReference>
<feature type="non-terminal residue" evidence="9">
    <location>
        <position position="1"/>
    </location>
</feature>
<evidence type="ECO:0000256" key="3">
    <source>
        <dbReference type="ARBA" id="ARBA00022741"/>
    </source>
</evidence>
<dbReference type="InterPro" id="IPR003439">
    <property type="entry name" value="ABC_transporter-like_ATP-bd"/>
</dbReference>
<protein>
    <recommendedName>
        <fullName evidence="10">ABC transporter domain-containing protein</fullName>
    </recommendedName>
</protein>
<keyword evidence="5" id="KW-1133">Transmembrane helix</keyword>
<evidence type="ECO:0008006" key="10">
    <source>
        <dbReference type="Google" id="ProtNLM"/>
    </source>
</evidence>
<dbReference type="FunFam" id="3.40.50.300:FF:000218">
    <property type="entry name" value="Multidrug ABC transporter ATP-binding protein"/>
    <property type="match status" value="1"/>
</dbReference>
<organism evidence="9">
    <name type="scientific">marine sediment metagenome</name>
    <dbReference type="NCBI Taxonomy" id="412755"/>
    <lineage>
        <taxon>unclassified sequences</taxon>
        <taxon>metagenomes</taxon>
        <taxon>ecological metagenomes</taxon>
    </lineage>
</organism>
<dbReference type="GO" id="GO:0005524">
    <property type="term" value="F:ATP binding"/>
    <property type="evidence" value="ECO:0007669"/>
    <property type="project" value="UniProtKB-KW"/>
</dbReference>
<dbReference type="InterPro" id="IPR027417">
    <property type="entry name" value="P-loop_NTPase"/>
</dbReference>
<name>A0A0F9MC19_9ZZZZ</name>